<dbReference type="Pfam" id="PF01094">
    <property type="entry name" value="ANF_receptor"/>
    <property type="match status" value="1"/>
</dbReference>
<dbReference type="STRING" id="10141.ENSCPOP00000017447"/>
<feature type="transmembrane region" description="Helical" evidence="12">
    <location>
        <begin position="620"/>
        <end position="645"/>
    </location>
</feature>
<keyword evidence="8 12" id="KW-0472">Membrane</keyword>
<dbReference type="InterPro" id="IPR001828">
    <property type="entry name" value="ANF_lig-bd_rcpt"/>
</dbReference>
<dbReference type="AlphaFoldDB" id="H0W3A2"/>
<dbReference type="Ensembl" id="ENSCPOT00000022627.2">
    <property type="protein sequence ID" value="ENSCPOP00000017447.2"/>
    <property type="gene ID" value="ENSCPOG00000034576.1"/>
</dbReference>
<keyword evidence="11" id="KW-0807">Transducer</keyword>
<dbReference type="InterPro" id="IPR000068">
    <property type="entry name" value="GPCR_3_Ca_sens_rcpt-rel"/>
</dbReference>
<dbReference type="InterPro" id="IPR017978">
    <property type="entry name" value="GPCR_3_C"/>
</dbReference>
<dbReference type="InterPro" id="IPR004073">
    <property type="entry name" value="GPCR_3_vmron_rcpt_2"/>
</dbReference>
<dbReference type="CDD" id="cd06365">
    <property type="entry name" value="PBP1_pheromone_receptor"/>
    <property type="match status" value="1"/>
</dbReference>
<keyword evidence="6 12" id="KW-1133">Transmembrane helix</keyword>
<evidence type="ECO:0000256" key="2">
    <source>
        <dbReference type="ARBA" id="ARBA00007242"/>
    </source>
</evidence>
<dbReference type="OMA" id="KINERRW"/>
<comment type="subcellular location">
    <subcellularLocation>
        <location evidence="1">Cell membrane</location>
        <topology evidence="1">Multi-pass membrane protein</topology>
    </subcellularLocation>
</comment>
<dbReference type="PRINTS" id="PR00248">
    <property type="entry name" value="GPCRMGR"/>
</dbReference>
<dbReference type="InterPro" id="IPR028082">
    <property type="entry name" value="Peripla_BP_I"/>
</dbReference>
<reference evidence="14" key="2">
    <citation type="submission" date="2025-08" db="UniProtKB">
        <authorList>
            <consortium name="Ensembl"/>
        </authorList>
    </citation>
    <scope>IDENTIFICATION</scope>
    <source>
        <strain evidence="14">2N</strain>
    </source>
</reference>
<dbReference type="FunFam" id="2.10.50.30:FF:000002">
    <property type="entry name" value="Vomeronasal 2 receptor, h1"/>
    <property type="match status" value="1"/>
</dbReference>
<evidence type="ECO:0000256" key="4">
    <source>
        <dbReference type="ARBA" id="ARBA00022692"/>
    </source>
</evidence>
<gene>
    <name evidence="14" type="primary">LOC134471102</name>
</gene>
<dbReference type="Gene3D" id="2.10.50.30">
    <property type="entry name" value="GPCR, family 3, nine cysteines domain"/>
    <property type="match status" value="1"/>
</dbReference>
<dbReference type="Proteomes" id="UP000005447">
    <property type="component" value="Unassembled WGS sequence"/>
</dbReference>
<feature type="transmembrane region" description="Helical" evidence="12">
    <location>
        <begin position="740"/>
        <end position="764"/>
    </location>
</feature>
<evidence type="ECO:0000313" key="15">
    <source>
        <dbReference type="Proteomes" id="UP000005447"/>
    </source>
</evidence>
<dbReference type="Gene3D" id="3.40.50.2300">
    <property type="match status" value="2"/>
</dbReference>
<evidence type="ECO:0000256" key="12">
    <source>
        <dbReference type="SAM" id="Phobius"/>
    </source>
</evidence>
<proteinExistence type="inferred from homology"/>
<dbReference type="GeneTree" id="ENSGT00950000183069"/>
<dbReference type="PRINTS" id="PR01535">
    <property type="entry name" value="VOMERONASL2R"/>
</dbReference>
<evidence type="ECO:0000256" key="10">
    <source>
        <dbReference type="ARBA" id="ARBA00023180"/>
    </source>
</evidence>
<name>H0W3A2_CAVPO</name>
<dbReference type="PROSITE" id="PS50259">
    <property type="entry name" value="G_PROTEIN_RECEP_F3_4"/>
    <property type="match status" value="1"/>
</dbReference>
<dbReference type="Pfam" id="PF07562">
    <property type="entry name" value="NCD3G"/>
    <property type="match status" value="1"/>
</dbReference>
<dbReference type="VEuPathDB" id="HostDB:ENSCPOG00000034576"/>
<evidence type="ECO:0000256" key="7">
    <source>
        <dbReference type="ARBA" id="ARBA00023040"/>
    </source>
</evidence>
<protein>
    <recommendedName>
        <fullName evidence="13">G-protein coupled receptors family 3 profile domain-containing protein</fullName>
    </recommendedName>
</protein>
<feature type="domain" description="G-protein coupled receptors family 3 profile" evidence="13">
    <location>
        <begin position="514"/>
        <end position="778"/>
    </location>
</feature>
<keyword evidence="3" id="KW-1003">Cell membrane</keyword>
<reference evidence="14" key="3">
    <citation type="submission" date="2025-09" db="UniProtKB">
        <authorList>
            <consortium name="Ensembl"/>
        </authorList>
    </citation>
    <scope>IDENTIFICATION</scope>
    <source>
        <strain evidence="14">2N</strain>
    </source>
</reference>
<dbReference type="EMBL" id="AAKN02057599">
    <property type="status" value="NOT_ANNOTATED_CDS"/>
    <property type="molecule type" value="Genomic_DNA"/>
</dbReference>
<evidence type="ECO:0000256" key="11">
    <source>
        <dbReference type="ARBA" id="ARBA00023224"/>
    </source>
</evidence>
<evidence type="ECO:0000256" key="8">
    <source>
        <dbReference type="ARBA" id="ARBA00023136"/>
    </source>
</evidence>
<keyword evidence="15" id="KW-1185">Reference proteome</keyword>
<dbReference type="GO" id="GO:0005886">
    <property type="term" value="C:plasma membrane"/>
    <property type="evidence" value="ECO:0007669"/>
    <property type="project" value="UniProtKB-SubCell"/>
</dbReference>
<feature type="transmembrane region" description="Helical" evidence="12">
    <location>
        <begin position="673"/>
        <end position="696"/>
    </location>
</feature>
<evidence type="ECO:0000313" key="14">
    <source>
        <dbReference type="Ensembl" id="ENSCPOP00000017447.2"/>
    </source>
</evidence>
<feature type="transmembrane region" description="Helical" evidence="12">
    <location>
        <begin position="708"/>
        <end position="728"/>
    </location>
</feature>
<evidence type="ECO:0000256" key="1">
    <source>
        <dbReference type="ARBA" id="ARBA00004651"/>
    </source>
</evidence>
<sequence>MPLNYQTALSFIFAIEEINRNPHLLPNISLGYEFHNLLPSYWRLLESFFILHTGQNEMPNYTCGKESKSVALLTGTSWATSAQIGPLLELYKFPQVSFGSFNPMFGDNGQLPSVYQVASKDTSLVHGMVSLMLHFSWTWVGIIVAEGHKGLQFVSDFRGEAEKSRVCIAFVKMISSSYASYFLHIEKNDIIAQEASPVNVVIIYYDTDSLNHVNHYIQLHLVTWKVWVTNSQWHADVAGRNFILDTFHGLLIFSHHHEKISGFKDFIQKATPSKYPEDTFLSLFWFQNFHCSLSESDCSPKNCTPNASLAWLPENIFDPVMSDWSYDIYNAVYAVAYALQEMSLQQIQMPPMEDEGMFYPWQLHPFMKSIQFTSPAGEQVNLDLTRKVDANYNIVNLWNFPEGLRLRVKVGEFFSHSQFGQYLAISEDLIEWATEITELPHSSCSESCHPGFRKSLQEGKPVCCFVCTPCLENEIANGTDIEQCVMCPDQEYANIQRTHCLQKSVIFLSYEDPLGKTLAGIALSFTIITSAVLGLFVKHQDTPIVKANNRALSYTLLISLTFCFLCTLLFIGHPNTATCILQHTTFAVVFTVAVSTVLAKTITVVLAFKVTAPHRSMRQLLVSGAPNSIIPICSLIQLSLCGVWMGTNPPYIDTDAHSEHGHIIIMCNKGSLTAFYCVLGYLGSLALLSFTVAFLARNLPDTFNEAKFLTFSMLVFCSVWVTFLPVYHSSKGKVMVAMEVFSMLASSAGLLVCIFAPKCFIILFRPERNSLHGFRVNKYPEEKVSF</sequence>
<feature type="transmembrane region" description="Helical" evidence="12">
    <location>
        <begin position="518"/>
        <end position="539"/>
    </location>
</feature>
<accession>H0W3A2</accession>
<dbReference type="PANTHER" id="PTHR24061:SF545">
    <property type="entry name" value="VOMERONASAL 2, RECEPTOR 118-RELATED"/>
    <property type="match status" value="1"/>
</dbReference>
<feature type="transmembrane region" description="Helical" evidence="12">
    <location>
        <begin position="584"/>
        <end position="608"/>
    </location>
</feature>
<evidence type="ECO:0000256" key="3">
    <source>
        <dbReference type="ARBA" id="ARBA00022475"/>
    </source>
</evidence>
<dbReference type="HOGENOM" id="CLU_005389_5_0_1"/>
<dbReference type="InterPro" id="IPR011500">
    <property type="entry name" value="GPCR_3_9-Cys_dom"/>
</dbReference>
<organism evidence="14 15">
    <name type="scientific">Cavia porcellus</name>
    <name type="common">Guinea pig</name>
    <dbReference type="NCBI Taxonomy" id="10141"/>
    <lineage>
        <taxon>Eukaryota</taxon>
        <taxon>Metazoa</taxon>
        <taxon>Chordata</taxon>
        <taxon>Craniata</taxon>
        <taxon>Vertebrata</taxon>
        <taxon>Euteleostomi</taxon>
        <taxon>Mammalia</taxon>
        <taxon>Eutheria</taxon>
        <taxon>Euarchontoglires</taxon>
        <taxon>Glires</taxon>
        <taxon>Rodentia</taxon>
        <taxon>Hystricomorpha</taxon>
        <taxon>Caviidae</taxon>
        <taxon>Cavia</taxon>
    </lineage>
</organism>
<evidence type="ECO:0000256" key="9">
    <source>
        <dbReference type="ARBA" id="ARBA00023170"/>
    </source>
</evidence>
<comment type="similarity">
    <text evidence="2">Belongs to the G-protein coupled receptor 3 family.</text>
</comment>
<dbReference type="SUPFAM" id="SSF53822">
    <property type="entry name" value="Periplasmic binding protein-like I"/>
    <property type="match status" value="1"/>
</dbReference>
<reference evidence="15" key="1">
    <citation type="journal article" date="2011" name="Nature">
        <title>A high-resolution map of human evolutionary constraint using 29 mammals.</title>
        <authorList>
            <person name="Lindblad-Toh K."/>
            <person name="Garber M."/>
            <person name="Zuk O."/>
            <person name="Lin M.F."/>
            <person name="Parker B.J."/>
            <person name="Washietl S."/>
            <person name="Kheradpour P."/>
            <person name="Ernst J."/>
            <person name="Jordan G."/>
            <person name="Mauceli E."/>
            <person name="Ward L.D."/>
            <person name="Lowe C.B."/>
            <person name="Holloway A.K."/>
            <person name="Clamp M."/>
            <person name="Gnerre S."/>
            <person name="Alfoldi J."/>
            <person name="Beal K."/>
            <person name="Chang J."/>
            <person name="Clawson H."/>
            <person name="Cuff J."/>
            <person name="Di Palma F."/>
            <person name="Fitzgerald S."/>
            <person name="Flicek P."/>
            <person name="Guttman M."/>
            <person name="Hubisz M.J."/>
            <person name="Jaffe D.B."/>
            <person name="Jungreis I."/>
            <person name="Kent W.J."/>
            <person name="Kostka D."/>
            <person name="Lara M."/>
            <person name="Martins A.L."/>
            <person name="Massingham T."/>
            <person name="Moltke I."/>
            <person name="Raney B.J."/>
            <person name="Rasmussen M.D."/>
            <person name="Robinson J."/>
            <person name="Stark A."/>
            <person name="Vilella A.J."/>
            <person name="Wen J."/>
            <person name="Xie X."/>
            <person name="Zody M.C."/>
            <person name="Baldwin J."/>
            <person name="Bloom T."/>
            <person name="Chin C.W."/>
            <person name="Heiman D."/>
            <person name="Nicol R."/>
            <person name="Nusbaum C."/>
            <person name="Young S."/>
            <person name="Wilkinson J."/>
            <person name="Worley K.C."/>
            <person name="Kovar C.L."/>
            <person name="Muzny D.M."/>
            <person name="Gibbs R.A."/>
            <person name="Cree A."/>
            <person name="Dihn H.H."/>
            <person name="Fowler G."/>
            <person name="Jhangiani S."/>
            <person name="Joshi V."/>
            <person name="Lee S."/>
            <person name="Lewis L.R."/>
            <person name="Nazareth L.V."/>
            <person name="Okwuonu G."/>
            <person name="Santibanez J."/>
            <person name="Warren W.C."/>
            <person name="Mardis E.R."/>
            <person name="Weinstock G.M."/>
            <person name="Wilson R.K."/>
            <person name="Delehaunty K."/>
            <person name="Dooling D."/>
            <person name="Fronik C."/>
            <person name="Fulton L."/>
            <person name="Fulton B."/>
            <person name="Graves T."/>
            <person name="Minx P."/>
            <person name="Sodergren E."/>
            <person name="Birney E."/>
            <person name="Margulies E.H."/>
            <person name="Herrero J."/>
            <person name="Green E.D."/>
            <person name="Haussler D."/>
            <person name="Siepel A."/>
            <person name="Goldman N."/>
            <person name="Pollard K.S."/>
            <person name="Pedersen J.S."/>
            <person name="Lander E.S."/>
            <person name="Kellis M."/>
        </authorList>
    </citation>
    <scope>NUCLEOTIDE SEQUENCE [LARGE SCALE GENOMIC DNA]</scope>
    <source>
        <strain evidence="15">2N</strain>
    </source>
</reference>
<dbReference type="eggNOG" id="KOG1056">
    <property type="taxonomic scope" value="Eukaryota"/>
</dbReference>
<dbReference type="InParanoid" id="H0W3A2"/>
<keyword evidence="4 12" id="KW-0812">Transmembrane</keyword>
<evidence type="ECO:0000259" key="13">
    <source>
        <dbReference type="PROSITE" id="PS50259"/>
    </source>
</evidence>
<dbReference type="PANTHER" id="PTHR24061">
    <property type="entry name" value="CALCIUM-SENSING RECEPTOR-RELATED"/>
    <property type="match status" value="1"/>
</dbReference>
<keyword evidence="10" id="KW-0325">Glycoprotein</keyword>
<keyword evidence="9" id="KW-0675">Receptor</keyword>
<dbReference type="InterPro" id="IPR000337">
    <property type="entry name" value="GPCR_3"/>
</dbReference>
<dbReference type="GO" id="GO:0004930">
    <property type="term" value="F:G protein-coupled receptor activity"/>
    <property type="evidence" value="ECO:0007669"/>
    <property type="project" value="UniProtKB-KW"/>
</dbReference>
<feature type="transmembrane region" description="Helical" evidence="12">
    <location>
        <begin position="551"/>
        <end position="572"/>
    </location>
</feature>
<keyword evidence="5" id="KW-0732">Signal</keyword>
<dbReference type="Pfam" id="PF00003">
    <property type="entry name" value="7tm_3"/>
    <property type="match status" value="1"/>
</dbReference>
<keyword evidence="7" id="KW-0297">G-protein coupled receptor</keyword>
<evidence type="ECO:0000256" key="6">
    <source>
        <dbReference type="ARBA" id="ARBA00022989"/>
    </source>
</evidence>
<dbReference type="InterPro" id="IPR038550">
    <property type="entry name" value="GPCR_3_9-Cys_sf"/>
</dbReference>
<evidence type="ECO:0000256" key="5">
    <source>
        <dbReference type="ARBA" id="ARBA00022729"/>
    </source>
</evidence>
<dbReference type="CDD" id="cd15283">
    <property type="entry name" value="7tmC_V2R_pheromone"/>
    <property type="match status" value="1"/>
</dbReference>
<dbReference type="FunFam" id="3.40.50.2300:FF:000024">
    <property type="entry name" value="Vomeronasal 2, receptor 73"/>
    <property type="match status" value="1"/>
</dbReference>